<dbReference type="Pfam" id="PF07882">
    <property type="entry name" value="Fucose_iso_N2"/>
    <property type="match status" value="1"/>
</dbReference>
<evidence type="ECO:0000256" key="1">
    <source>
        <dbReference type="ARBA" id="ARBA00022490"/>
    </source>
</evidence>
<dbReference type="GO" id="GO:0042355">
    <property type="term" value="P:L-fucose catabolic process"/>
    <property type="evidence" value="ECO:0007669"/>
    <property type="project" value="UniProtKB-UniRule"/>
</dbReference>
<dbReference type="AlphaFoldDB" id="A0A0G3HLE1"/>
<dbReference type="NCBIfam" id="TIGR01089">
    <property type="entry name" value="fucI"/>
    <property type="match status" value="1"/>
</dbReference>
<dbReference type="InterPro" id="IPR005763">
    <property type="entry name" value="Fucose_isomerase"/>
</dbReference>
<dbReference type="Pfam" id="PF07881">
    <property type="entry name" value="Fucose_iso_N1"/>
    <property type="match status" value="1"/>
</dbReference>
<feature type="domain" description="L-fucose isomerase C-terminal" evidence="8">
    <location>
        <begin position="390"/>
        <end position="553"/>
    </location>
</feature>
<dbReference type="Proteomes" id="UP000035548">
    <property type="component" value="Chromosome"/>
</dbReference>
<evidence type="ECO:0000256" key="3">
    <source>
        <dbReference type="ARBA" id="ARBA00023211"/>
    </source>
</evidence>
<comment type="cofactor">
    <cofactor evidence="7">
        <name>Mn(2+)</name>
        <dbReference type="ChEBI" id="CHEBI:29035"/>
    </cofactor>
</comment>
<dbReference type="PATRIC" id="fig|1072256.5.peg.1949"/>
<dbReference type="GO" id="GO:0005737">
    <property type="term" value="C:cytoplasm"/>
    <property type="evidence" value="ECO:0007669"/>
    <property type="project" value="UniProtKB-SubCell"/>
</dbReference>
<organism evidence="11 12">
    <name type="scientific">Corynebacterium uterequi</name>
    <dbReference type="NCBI Taxonomy" id="1072256"/>
    <lineage>
        <taxon>Bacteria</taxon>
        <taxon>Bacillati</taxon>
        <taxon>Actinomycetota</taxon>
        <taxon>Actinomycetes</taxon>
        <taxon>Mycobacteriales</taxon>
        <taxon>Corynebacteriaceae</taxon>
        <taxon>Corynebacterium</taxon>
    </lineage>
</organism>
<dbReference type="InterPro" id="IPR015888">
    <property type="entry name" value="Fuc_isomerase_C"/>
</dbReference>
<dbReference type="EC" id="5.3.1.25" evidence="7"/>
<dbReference type="InterPro" id="IPR012888">
    <property type="entry name" value="Fucose_iso_N1"/>
</dbReference>
<feature type="domain" description="L-fucose isomerase N-terminal-1" evidence="9">
    <location>
        <begin position="5"/>
        <end position="172"/>
    </location>
</feature>
<gene>
    <name evidence="7 11" type="primary">fucI</name>
    <name evidence="11" type="ORF">CUTER_09895</name>
</gene>
<dbReference type="RefSeq" id="WP_047260257.1">
    <property type="nucleotide sequence ID" value="NZ_CP011546.1"/>
</dbReference>
<protein>
    <recommendedName>
        <fullName evidence="7">L-fucose isomerase</fullName>
        <shortName evidence="7">FucIase</shortName>
        <ecNumber evidence="7">5.3.1.25</ecNumber>
    </recommendedName>
    <alternativeName>
        <fullName evidence="7">6-deoxy-L-galactose isomerase</fullName>
    </alternativeName>
</protein>
<proteinExistence type="inferred from homology"/>
<dbReference type="InterPro" id="IPR038393">
    <property type="entry name" value="Fuc_iso_dom3_sf"/>
</dbReference>
<reference evidence="11 12" key="1">
    <citation type="journal article" date="2015" name="Genome Announc.">
        <title>Virulence Factor Genes Detected in the Complete Genome Sequence of Corynebacterium uterequi DSM 45634, Isolated from the Uterus of a Maiden Mare.</title>
        <authorList>
            <person name="Ruckert C."/>
            <person name="Kriete M."/>
            <person name="Jaenicke S."/>
            <person name="Winkler A."/>
            <person name="Tauch A."/>
        </authorList>
    </citation>
    <scope>NUCLEOTIDE SEQUENCE [LARGE SCALE GENOMIC DNA]</scope>
    <source>
        <strain evidence="11 12">DSM 45634</strain>
    </source>
</reference>
<dbReference type="HAMAP" id="MF_01254">
    <property type="entry name" value="Fucose_iso"/>
    <property type="match status" value="1"/>
</dbReference>
<dbReference type="InterPro" id="IPR012889">
    <property type="entry name" value="Fucose_isomerase_N2"/>
</dbReference>
<comment type="pathway">
    <text evidence="7">Carbohydrate degradation; L-fucose degradation; L-lactaldehyde and glycerone phosphate from L-fucose: step 1/3.</text>
</comment>
<feature type="active site" description="Proton acceptor" evidence="7">
    <location>
        <position position="360"/>
    </location>
</feature>
<keyword evidence="3 7" id="KW-0464">Manganese</keyword>
<dbReference type="Gene3D" id="3.40.275.10">
    <property type="entry name" value="L-fucose Isomerase, Chain A, domain 2"/>
    <property type="match status" value="1"/>
</dbReference>
<evidence type="ECO:0000259" key="10">
    <source>
        <dbReference type="Pfam" id="PF07882"/>
    </source>
</evidence>
<comment type="catalytic activity">
    <reaction evidence="7">
        <text>L-fucose = L-fuculose</text>
        <dbReference type="Rhea" id="RHEA:17233"/>
        <dbReference type="ChEBI" id="CHEBI:2181"/>
        <dbReference type="ChEBI" id="CHEBI:17617"/>
        <dbReference type="EC" id="5.3.1.25"/>
    </reaction>
</comment>
<evidence type="ECO:0000256" key="7">
    <source>
        <dbReference type="HAMAP-Rule" id="MF_01254"/>
    </source>
</evidence>
<sequence>MANHPKIAIRPIIDGRRRGVRESLEDKTMDMARVAADLISSQLRYADGEPVEVIVASETIGRAGEAARVAEEFSTENICAELTVTPCWDYVTEVIDMNPRIQHAVWGINGTERPGAVTLAAAMSAYAQFGVPAFGMYGYDVKDADDEEIPAEVREQILRYARAAVAIGQLKGKNYLQMGSQCMGIAGSMVDRGFFKNYLGLGVESVDMIEIDRRIALGIFDPKTYDTAREWVRRNLVQGEDIVNLEEDFLSPEQTEQQWDYVTKMLIIAEDLLHGNPVLAELGFPEEAAGHNAIVGGFQGQRQWTDYKPNADLMETFLNTTFDWRGPRQTTTFATENDTLNGATMLLGHLLTNKSQMFSDVRTYWSPAAVKRVTGHVLDGIAADGFLDLRNSGATTLDATGAMTDAEGNPVFKEFWNVTEDDQAAALAATTFHPANKPYFRGGGFSTHFATRGGMPVTMARINLLAGIGPVLQIAEGWTVELPDEARSIIEKRTDPAWPTTFFAPRLTGEGAFTSTYEVMNHWGANHGAIGFGHYGADLITLASMLRIPVNMHNVDGTDVFRPRNWAFFGTGDVEAADFRACATYGPFFK</sequence>
<evidence type="ECO:0000313" key="12">
    <source>
        <dbReference type="Proteomes" id="UP000035548"/>
    </source>
</evidence>
<name>A0A0G3HLE1_9CORY</name>
<dbReference type="InterPro" id="IPR038392">
    <property type="entry name" value="Fucose_isomerase_dom2_sf"/>
</dbReference>
<feature type="binding site" evidence="7">
    <location>
        <position position="527"/>
    </location>
    <ligand>
        <name>Mn(2+)</name>
        <dbReference type="ChEBI" id="CHEBI:29035"/>
    </ligand>
</feature>
<evidence type="ECO:0000259" key="9">
    <source>
        <dbReference type="Pfam" id="PF07881"/>
    </source>
</evidence>
<comment type="similarity">
    <text evidence="7">Belongs to the L-fucose isomerase family.</text>
</comment>
<evidence type="ECO:0000256" key="2">
    <source>
        <dbReference type="ARBA" id="ARBA00022723"/>
    </source>
</evidence>
<keyword evidence="12" id="KW-1185">Reference proteome</keyword>
<dbReference type="SUPFAM" id="SSF50443">
    <property type="entry name" value="FucI/AraA C-terminal domain-like"/>
    <property type="match status" value="1"/>
</dbReference>
<feature type="binding site" evidence="7">
    <location>
        <position position="336"/>
    </location>
    <ligand>
        <name>Mn(2+)</name>
        <dbReference type="ChEBI" id="CHEBI:29035"/>
    </ligand>
</feature>
<dbReference type="UniPathway" id="UPA00563">
    <property type="reaction ID" value="UER00624"/>
</dbReference>
<comment type="subcellular location">
    <subcellularLocation>
        <location evidence="7">Cytoplasm</location>
    </subcellularLocation>
</comment>
<feature type="binding site" evidence="7">
    <location>
        <position position="360"/>
    </location>
    <ligand>
        <name>Mn(2+)</name>
        <dbReference type="ChEBI" id="CHEBI:29035"/>
    </ligand>
</feature>
<evidence type="ECO:0000259" key="8">
    <source>
        <dbReference type="Pfam" id="PF02952"/>
    </source>
</evidence>
<dbReference type="STRING" id="1072256.CUTER_09895"/>
<keyword evidence="2 7" id="KW-0479">Metal-binding</keyword>
<dbReference type="InterPro" id="IPR009015">
    <property type="entry name" value="Fucose_isomerase_N/cen_sf"/>
</dbReference>
<accession>A0A0G3HLE1</accession>
<dbReference type="PANTHER" id="PTHR37840">
    <property type="entry name" value="L-FUCOSE ISOMERASE"/>
    <property type="match status" value="1"/>
</dbReference>
<reference evidence="12" key="2">
    <citation type="submission" date="2015-05" db="EMBL/GenBank/DDBJ databases">
        <title>Complete genome sequence of Corynebacterium uterequi DSM 45634, isolated from the uterus of a maiden mare.</title>
        <authorList>
            <person name="Ruckert C."/>
            <person name="Albersmeier A."/>
            <person name="Winkler A."/>
            <person name="Tauch A."/>
        </authorList>
    </citation>
    <scope>NUCLEOTIDE SEQUENCE [LARGE SCALE GENOMIC DNA]</scope>
    <source>
        <strain evidence="12">DSM 45634</strain>
    </source>
</reference>
<dbReference type="PANTHER" id="PTHR37840:SF1">
    <property type="entry name" value="L-FUCOSE ISOMERASE"/>
    <property type="match status" value="1"/>
</dbReference>
<feature type="active site" description="Proton acceptor" evidence="7">
    <location>
        <position position="336"/>
    </location>
</feature>
<evidence type="ECO:0000256" key="4">
    <source>
        <dbReference type="ARBA" id="ARBA00023235"/>
    </source>
</evidence>
<dbReference type="GO" id="GO:0030145">
    <property type="term" value="F:manganese ion binding"/>
    <property type="evidence" value="ECO:0007669"/>
    <property type="project" value="UniProtKB-UniRule"/>
</dbReference>
<keyword evidence="4 7" id="KW-0413">Isomerase</keyword>
<evidence type="ECO:0000313" key="11">
    <source>
        <dbReference type="EMBL" id="AKK11947.1"/>
    </source>
</evidence>
<dbReference type="GO" id="GO:0008736">
    <property type="term" value="F:L-fucose isomerase activity"/>
    <property type="evidence" value="ECO:0007669"/>
    <property type="project" value="UniProtKB-UniRule"/>
</dbReference>
<evidence type="ECO:0000256" key="6">
    <source>
        <dbReference type="ARBA" id="ARBA00023277"/>
    </source>
</evidence>
<dbReference type="Gene3D" id="3.40.50.1070">
    <property type="match status" value="1"/>
</dbReference>
<keyword evidence="1 7" id="KW-0963">Cytoplasm</keyword>
<dbReference type="SUPFAM" id="SSF53743">
    <property type="entry name" value="FucI/AraA N-terminal and middle domains"/>
    <property type="match status" value="1"/>
</dbReference>
<dbReference type="Gene3D" id="3.20.14.10">
    <property type="entry name" value="L-fucose/L-arabinose isomerase, C-terminal"/>
    <property type="match status" value="1"/>
</dbReference>
<dbReference type="GO" id="GO:0019571">
    <property type="term" value="P:D-arabinose catabolic process"/>
    <property type="evidence" value="ECO:0007669"/>
    <property type="project" value="TreeGrafter"/>
</dbReference>
<feature type="domain" description="L-fucose isomerase N-terminal-2" evidence="10">
    <location>
        <begin position="173"/>
        <end position="353"/>
    </location>
</feature>
<comment type="function">
    <text evidence="7">Converts the aldose L-fucose into the corresponding ketose L-fuculose.</text>
</comment>
<dbReference type="InterPro" id="IPR038391">
    <property type="entry name" value="Fucose_iso_dom1_sf"/>
</dbReference>
<dbReference type="NCBIfam" id="NF008220">
    <property type="entry name" value="PRK10991.1"/>
    <property type="match status" value="1"/>
</dbReference>
<dbReference type="KEGG" id="cut:CUTER_09895"/>
<dbReference type="GO" id="GO:0008790">
    <property type="term" value="F:arabinose isomerase activity"/>
    <property type="evidence" value="ECO:0007669"/>
    <property type="project" value="TreeGrafter"/>
</dbReference>
<dbReference type="EMBL" id="CP011546">
    <property type="protein sequence ID" value="AKK11947.1"/>
    <property type="molecule type" value="Genomic_DNA"/>
</dbReference>
<keyword evidence="6 7" id="KW-0119">Carbohydrate metabolism</keyword>
<dbReference type="InterPro" id="IPR004216">
    <property type="entry name" value="Fuc/Ara_isomerase_C"/>
</dbReference>
<dbReference type="OrthoDB" id="9760430at2"/>
<dbReference type="Pfam" id="PF02952">
    <property type="entry name" value="Fucose_iso_C"/>
    <property type="match status" value="1"/>
</dbReference>
<evidence type="ECO:0000256" key="5">
    <source>
        <dbReference type="ARBA" id="ARBA00023253"/>
    </source>
</evidence>
<keyword evidence="5 7" id="KW-0294">Fucose metabolism</keyword>